<dbReference type="HOGENOM" id="CLU_2681868_0_0_10"/>
<gene>
    <name evidence="1" type="ordered locus">Echvi_2685</name>
</gene>
<evidence type="ECO:0000313" key="2">
    <source>
        <dbReference type="Proteomes" id="UP000010796"/>
    </source>
</evidence>
<proteinExistence type="predicted"/>
<dbReference type="KEGG" id="evi:Echvi_2685"/>
<accession>L0G238</accession>
<dbReference type="STRING" id="926556.Echvi_2685"/>
<reference evidence="2" key="1">
    <citation type="submission" date="2012-02" db="EMBL/GenBank/DDBJ databases">
        <title>The complete genome of Echinicola vietnamensis DSM 17526.</title>
        <authorList>
            <person name="Lucas S."/>
            <person name="Copeland A."/>
            <person name="Lapidus A."/>
            <person name="Glavina del Rio T."/>
            <person name="Dalin E."/>
            <person name="Tice H."/>
            <person name="Bruce D."/>
            <person name="Goodwin L."/>
            <person name="Pitluck S."/>
            <person name="Peters L."/>
            <person name="Ovchinnikova G."/>
            <person name="Teshima H."/>
            <person name="Kyrpides N."/>
            <person name="Mavromatis K."/>
            <person name="Ivanova N."/>
            <person name="Brettin T."/>
            <person name="Detter J.C."/>
            <person name="Han C."/>
            <person name="Larimer F."/>
            <person name="Land M."/>
            <person name="Hauser L."/>
            <person name="Markowitz V."/>
            <person name="Cheng J.-F."/>
            <person name="Hugenholtz P."/>
            <person name="Woyke T."/>
            <person name="Wu D."/>
            <person name="Brambilla E."/>
            <person name="Klenk H.-P."/>
            <person name="Eisen J.A."/>
        </authorList>
    </citation>
    <scope>NUCLEOTIDE SEQUENCE [LARGE SCALE GENOMIC DNA]</scope>
    <source>
        <strain evidence="2">DSM 17526 / LMG 23754 / KMM 6221</strain>
    </source>
</reference>
<keyword evidence="2" id="KW-1185">Reference proteome</keyword>
<protein>
    <submittedName>
        <fullName evidence="1">Uncharacterized protein</fullName>
    </submittedName>
</protein>
<sequence length="74" mass="8116">MGINPRLFETTSGMDHLMNKSSMSDAETFIAAATIRFRYTSVPPIPSEGALTIHENCKRVGIPHPFPLLMDPSA</sequence>
<dbReference type="Proteomes" id="UP000010796">
    <property type="component" value="Chromosome"/>
</dbReference>
<organism evidence="1 2">
    <name type="scientific">Echinicola vietnamensis (strain DSM 17526 / LMG 23754 / KMM 6221)</name>
    <dbReference type="NCBI Taxonomy" id="926556"/>
    <lineage>
        <taxon>Bacteria</taxon>
        <taxon>Pseudomonadati</taxon>
        <taxon>Bacteroidota</taxon>
        <taxon>Cytophagia</taxon>
        <taxon>Cytophagales</taxon>
        <taxon>Cyclobacteriaceae</taxon>
        <taxon>Echinicola</taxon>
    </lineage>
</organism>
<evidence type="ECO:0000313" key="1">
    <source>
        <dbReference type="EMBL" id="AGA78925.1"/>
    </source>
</evidence>
<name>L0G238_ECHVK</name>
<dbReference type="EMBL" id="CP003346">
    <property type="protein sequence ID" value="AGA78925.1"/>
    <property type="molecule type" value="Genomic_DNA"/>
</dbReference>
<dbReference type="AlphaFoldDB" id="L0G238"/>